<protein>
    <submittedName>
        <fullName evidence="5">Carboxylesterase type B domain-containing protein</fullName>
    </submittedName>
</protein>
<dbReference type="InterPro" id="IPR002018">
    <property type="entry name" value="CarbesteraseB"/>
</dbReference>
<dbReference type="Gene3D" id="3.40.50.1820">
    <property type="entry name" value="alpha/beta hydrolase"/>
    <property type="match status" value="1"/>
</dbReference>
<dbReference type="Pfam" id="PF00135">
    <property type="entry name" value="COesterase"/>
    <property type="match status" value="2"/>
</dbReference>
<accession>A0A915ER89</accession>
<evidence type="ECO:0000256" key="2">
    <source>
        <dbReference type="SAM" id="SignalP"/>
    </source>
</evidence>
<feature type="domain" description="Carboxylesterase type B" evidence="3">
    <location>
        <begin position="124"/>
        <end position="205"/>
    </location>
</feature>
<evidence type="ECO:0000259" key="3">
    <source>
        <dbReference type="Pfam" id="PF00135"/>
    </source>
</evidence>
<dbReference type="WBParaSite" id="jg8093">
    <property type="protein sequence ID" value="jg8093"/>
    <property type="gene ID" value="jg8093"/>
</dbReference>
<dbReference type="InterPro" id="IPR029058">
    <property type="entry name" value="AB_hydrolase_fold"/>
</dbReference>
<dbReference type="AlphaFoldDB" id="A0A915ER89"/>
<sequence length="366" mass="41055">MLNPLSLFFLFFVPELRAEAGDYFNNITAFPHSSSKQRSWSSSSSWSSSTQPDRWGYYSSSPSSYWDSSTIAPSNSKVKHYVDTRISSGVSEALSHMQARVQHMFTRVFQWQSLHLETCGLEAKAEKALEHSLECNNYSAACLSNTTRTNSPQKHVAEDCIYMNIYGDAKCKKSNPRCKVLFYIHGGGFAYDSAVMFNETQIVQNMPLMEWFFLSNLGLHDIIYALEWTKREVKAFGGDPDEITIMGAGISVAGGSAVDYLMLSPKVPKILFKQAIVSSGVPFFKADANMPQSLSIMTRFKCLYNETSNRMYSDHQKVHCLRNVSAQDLIAEQQNSEAKGLYFAGPEQDTDLLPAASFVELLPTFK</sequence>
<proteinExistence type="predicted"/>
<feature type="domain" description="Carboxylesterase type B" evidence="3">
    <location>
        <begin position="216"/>
        <end position="356"/>
    </location>
</feature>
<feature type="region of interest" description="Disordered" evidence="1">
    <location>
        <begin position="32"/>
        <end position="53"/>
    </location>
</feature>
<evidence type="ECO:0000256" key="1">
    <source>
        <dbReference type="SAM" id="MobiDB-lite"/>
    </source>
</evidence>
<dbReference type="Proteomes" id="UP000887574">
    <property type="component" value="Unplaced"/>
</dbReference>
<feature type="chain" id="PRO_5038125247" evidence="2">
    <location>
        <begin position="19"/>
        <end position="366"/>
    </location>
</feature>
<evidence type="ECO:0000313" key="5">
    <source>
        <dbReference type="WBParaSite" id="jg8093"/>
    </source>
</evidence>
<organism evidence="4 5">
    <name type="scientific">Ditylenchus dipsaci</name>
    <dbReference type="NCBI Taxonomy" id="166011"/>
    <lineage>
        <taxon>Eukaryota</taxon>
        <taxon>Metazoa</taxon>
        <taxon>Ecdysozoa</taxon>
        <taxon>Nematoda</taxon>
        <taxon>Chromadorea</taxon>
        <taxon>Rhabditida</taxon>
        <taxon>Tylenchina</taxon>
        <taxon>Tylenchomorpha</taxon>
        <taxon>Sphaerularioidea</taxon>
        <taxon>Anguinidae</taxon>
        <taxon>Anguininae</taxon>
        <taxon>Ditylenchus</taxon>
    </lineage>
</organism>
<dbReference type="PANTHER" id="PTHR45580:SF6">
    <property type="entry name" value="CARBOXYLESTERASE TYPE B DOMAIN-CONTAINING PROTEIN"/>
    <property type="match status" value="1"/>
</dbReference>
<feature type="compositionally biased region" description="Low complexity" evidence="1">
    <location>
        <begin position="33"/>
        <end position="49"/>
    </location>
</feature>
<keyword evidence="2" id="KW-0732">Signal</keyword>
<keyword evidence="4" id="KW-1185">Reference proteome</keyword>
<dbReference type="SUPFAM" id="SSF53474">
    <property type="entry name" value="alpha/beta-Hydrolases"/>
    <property type="match status" value="1"/>
</dbReference>
<evidence type="ECO:0000313" key="4">
    <source>
        <dbReference type="Proteomes" id="UP000887574"/>
    </source>
</evidence>
<name>A0A915ER89_9BILA</name>
<feature type="signal peptide" evidence="2">
    <location>
        <begin position="1"/>
        <end position="18"/>
    </location>
</feature>
<reference evidence="5" key="1">
    <citation type="submission" date="2022-11" db="UniProtKB">
        <authorList>
            <consortium name="WormBaseParasite"/>
        </authorList>
    </citation>
    <scope>IDENTIFICATION</scope>
</reference>
<dbReference type="PANTHER" id="PTHR45580">
    <property type="entry name" value="PROTEIN CBG05369"/>
    <property type="match status" value="1"/>
</dbReference>